<dbReference type="GeneID" id="127749772"/>
<evidence type="ECO:0000256" key="1">
    <source>
        <dbReference type="SAM" id="MobiDB-lite"/>
    </source>
</evidence>
<protein>
    <submittedName>
        <fullName evidence="3">Uncharacterized protein LOC127749772</fullName>
    </submittedName>
</protein>
<proteinExistence type="predicted"/>
<sequence>MWDAQLSWPVVNGTEPKKDSSGEAVFGSMEEKARFQNREQVLALDKACSDLKADDEADYDGFLGPLDRFQWRTTAAYYMCTFTMKAEIALRHFGEPCDNWAWCLDWEVGPSNGDPRARDEEPFQCARYSFCPDPCCPRRSVRTLEDCVEDNPCRYATATLGSACVWTRTSARRPTPATIGIMRSA</sequence>
<reference evidence="3" key="1">
    <citation type="submission" date="2025-08" db="UniProtKB">
        <authorList>
            <consortium name="RefSeq"/>
        </authorList>
    </citation>
    <scope>IDENTIFICATION</scope>
    <source>
        <tissue evidence="3">Whole organism</tissue>
    </source>
</reference>
<dbReference type="AlphaFoldDB" id="A0A9C6U0R4"/>
<name>A0A9C6U0R4_FRAOC</name>
<dbReference type="OrthoDB" id="5985519at2759"/>
<gene>
    <name evidence="3" type="primary">LOC127749772</name>
</gene>
<accession>A0A9C6U0R4</accession>
<dbReference type="Proteomes" id="UP000504606">
    <property type="component" value="Unplaced"/>
</dbReference>
<feature type="region of interest" description="Disordered" evidence="1">
    <location>
        <begin position="1"/>
        <end position="25"/>
    </location>
</feature>
<dbReference type="RefSeq" id="XP_052125336.1">
    <property type="nucleotide sequence ID" value="XM_052269376.1"/>
</dbReference>
<organism evidence="2 3">
    <name type="scientific">Frankliniella occidentalis</name>
    <name type="common">Western flower thrips</name>
    <name type="synonym">Euthrips occidentalis</name>
    <dbReference type="NCBI Taxonomy" id="133901"/>
    <lineage>
        <taxon>Eukaryota</taxon>
        <taxon>Metazoa</taxon>
        <taxon>Ecdysozoa</taxon>
        <taxon>Arthropoda</taxon>
        <taxon>Hexapoda</taxon>
        <taxon>Insecta</taxon>
        <taxon>Pterygota</taxon>
        <taxon>Neoptera</taxon>
        <taxon>Paraneoptera</taxon>
        <taxon>Thysanoptera</taxon>
        <taxon>Terebrantia</taxon>
        <taxon>Thripoidea</taxon>
        <taxon>Thripidae</taxon>
        <taxon>Frankliniella</taxon>
    </lineage>
</organism>
<evidence type="ECO:0000313" key="2">
    <source>
        <dbReference type="Proteomes" id="UP000504606"/>
    </source>
</evidence>
<evidence type="ECO:0000313" key="3">
    <source>
        <dbReference type="RefSeq" id="XP_052125336.1"/>
    </source>
</evidence>
<keyword evidence="2" id="KW-1185">Reference proteome</keyword>
<dbReference type="KEGG" id="foc:127749772"/>